<dbReference type="CDD" id="cd02947">
    <property type="entry name" value="TRX_family"/>
    <property type="match status" value="1"/>
</dbReference>
<dbReference type="AlphaFoldDB" id="A0A6I6DHT5"/>
<dbReference type="PIRSF" id="PIRSF000077">
    <property type="entry name" value="Thioredoxin"/>
    <property type="match status" value="1"/>
</dbReference>
<dbReference type="EMBL" id="CP046457">
    <property type="protein sequence ID" value="QGT99890.1"/>
    <property type="molecule type" value="Genomic_DNA"/>
</dbReference>
<evidence type="ECO:0000256" key="2">
    <source>
        <dbReference type="ARBA" id="ARBA00022448"/>
    </source>
</evidence>
<dbReference type="RefSeq" id="WP_156203738.1">
    <property type="nucleotide sequence ID" value="NZ_CP046457.1"/>
</dbReference>
<dbReference type="InterPro" id="IPR005746">
    <property type="entry name" value="Thioredoxin"/>
</dbReference>
<dbReference type="PROSITE" id="PS51352">
    <property type="entry name" value="THIOREDOXIN_2"/>
    <property type="match status" value="1"/>
</dbReference>
<sequence>MQEVSKDNFDQEVLEHNGYVLVDWWGPKCEKCLELMPHVEQLAETYNDKIKFCKVDTSGNRRLAISQKIMGLPAILFYKNGEKIDELSGQEIVPEDIEEKIQKHTS</sequence>
<keyword evidence="3" id="KW-0249">Electron transport</keyword>
<dbReference type="OrthoDB" id="9790390at2"/>
<evidence type="ECO:0000256" key="5">
    <source>
        <dbReference type="ARBA" id="ARBA00023284"/>
    </source>
</evidence>
<dbReference type="KEGG" id="salq:SYNTR_1297"/>
<protein>
    <recommendedName>
        <fullName evidence="6">Thioredoxin</fullName>
    </recommendedName>
</protein>
<organism evidence="10 11">
    <name type="scientific">Candidatus Syntrophocurvum alkaliphilum</name>
    <dbReference type="NCBI Taxonomy" id="2293317"/>
    <lineage>
        <taxon>Bacteria</taxon>
        <taxon>Bacillati</taxon>
        <taxon>Bacillota</taxon>
        <taxon>Clostridia</taxon>
        <taxon>Eubacteriales</taxon>
        <taxon>Syntrophomonadaceae</taxon>
        <taxon>Candidatus Syntrophocurvum</taxon>
    </lineage>
</organism>
<keyword evidence="4 8" id="KW-1015">Disulfide bond</keyword>
<accession>A0A6I6DHT5</accession>
<dbReference type="PANTHER" id="PTHR45663">
    <property type="entry name" value="GEO12009P1"/>
    <property type="match status" value="1"/>
</dbReference>
<evidence type="ECO:0000259" key="9">
    <source>
        <dbReference type="PROSITE" id="PS51352"/>
    </source>
</evidence>
<dbReference type="Gene3D" id="3.40.30.10">
    <property type="entry name" value="Glutaredoxin"/>
    <property type="match status" value="1"/>
</dbReference>
<keyword evidence="11" id="KW-1185">Reference proteome</keyword>
<feature type="active site" description="Nucleophile" evidence="7">
    <location>
        <position position="29"/>
    </location>
</feature>
<evidence type="ECO:0000313" key="10">
    <source>
        <dbReference type="EMBL" id="QGT99890.1"/>
    </source>
</evidence>
<evidence type="ECO:0000256" key="7">
    <source>
        <dbReference type="PIRSR" id="PIRSR000077-1"/>
    </source>
</evidence>
<evidence type="ECO:0000256" key="6">
    <source>
        <dbReference type="PIRNR" id="PIRNR000077"/>
    </source>
</evidence>
<reference evidence="11" key="1">
    <citation type="journal article" date="2019" name="Microbiology">
        <title>Complete Genome Sequence of an Uncultured Bacterium of the Candidate Phylum Bipolaricaulota.</title>
        <authorList>
            <person name="Kadnikov V.V."/>
            <person name="Mardanov A.V."/>
            <person name="Beletsky A.V."/>
            <person name="Frank Y.A."/>
            <person name="Karnachuk O.V."/>
            <person name="Ravin N.V."/>
        </authorList>
    </citation>
    <scope>NUCLEOTIDE SEQUENCE [LARGE SCALE GENOMIC DNA]</scope>
</reference>
<gene>
    <name evidence="10" type="ORF">SYNTR_1297</name>
</gene>
<dbReference type="SUPFAM" id="SSF52833">
    <property type="entry name" value="Thioredoxin-like"/>
    <property type="match status" value="1"/>
</dbReference>
<evidence type="ECO:0000256" key="4">
    <source>
        <dbReference type="ARBA" id="ARBA00023157"/>
    </source>
</evidence>
<name>A0A6I6DHT5_9FIRM</name>
<dbReference type="GO" id="GO:0015035">
    <property type="term" value="F:protein-disulfide reductase activity"/>
    <property type="evidence" value="ECO:0007669"/>
    <property type="project" value="InterPro"/>
</dbReference>
<feature type="domain" description="Thioredoxin" evidence="9">
    <location>
        <begin position="1"/>
        <end position="106"/>
    </location>
</feature>
<dbReference type="Pfam" id="PF00085">
    <property type="entry name" value="Thioredoxin"/>
    <property type="match status" value="1"/>
</dbReference>
<comment type="similarity">
    <text evidence="1 6">Belongs to the thioredoxin family.</text>
</comment>
<dbReference type="NCBIfam" id="NF047697">
    <property type="entry name" value="ThioredTrxAClost"/>
    <property type="match status" value="1"/>
</dbReference>
<feature type="site" description="Deprotonates C-terminal active site Cys" evidence="7">
    <location>
        <position position="23"/>
    </location>
</feature>
<feature type="active site" description="Nucleophile" evidence="7">
    <location>
        <position position="32"/>
    </location>
</feature>
<keyword evidence="2" id="KW-0813">Transport</keyword>
<feature type="site" description="Contributes to redox potential value" evidence="7">
    <location>
        <position position="31"/>
    </location>
</feature>
<evidence type="ECO:0000256" key="1">
    <source>
        <dbReference type="ARBA" id="ARBA00008987"/>
    </source>
</evidence>
<evidence type="ECO:0000313" key="11">
    <source>
        <dbReference type="Proteomes" id="UP000426444"/>
    </source>
</evidence>
<evidence type="ECO:0000256" key="3">
    <source>
        <dbReference type="ARBA" id="ARBA00022982"/>
    </source>
</evidence>
<evidence type="ECO:0000256" key="8">
    <source>
        <dbReference type="PIRSR" id="PIRSR000077-4"/>
    </source>
</evidence>
<dbReference type="InterPro" id="IPR013766">
    <property type="entry name" value="Thioredoxin_domain"/>
</dbReference>
<dbReference type="PANTHER" id="PTHR45663:SF11">
    <property type="entry name" value="GEO12009P1"/>
    <property type="match status" value="1"/>
</dbReference>
<proteinExistence type="inferred from homology"/>
<dbReference type="Proteomes" id="UP000426444">
    <property type="component" value="Chromosome"/>
</dbReference>
<dbReference type="GO" id="GO:0005737">
    <property type="term" value="C:cytoplasm"/>
    <property type="evidence" value="ECO:0007669"/>
    <property type="project" value="TreeGrafter"/>
</dbReference>
<keyword evidence="5 8" id="KW-0676">Redox-active center</keyword>
<feature type="disulfide bond" description="Redox-active" evidence="8">
    <location>
        <begin position="29"/>
        <end position="32"/>
    </location>
</feature>
<dbReference type="InterPro" id="IPR036249">
    <property type="entry name" value="Thioredoxin-like_sf"/>
</dbReference>
<feature type="site" description="Contributes to redox potential value" evidence="7">
    <location>
        <position position="30"/>
    </location>
</feature>